<dbReference type="Proteomes" id="UP000275530">
    <property type="component" value="Unassembled WGS sequence"/>
</dbReference>
<comment type="caution">
    <text evidence="1">The sequence shown here is derived from an EMBL/GenBank/DDBJ whole genome shotgun (WGS) entry which is preliminary data.</text>
</comment>
<dbReference type="EMBL" id="QZXA01000005">
    <property type="protein sequence ID" value="RJT33937.1"/>
    <property type="molecule type" value="Genomic_DNA"/>
</dbReference>
<protein>
    <submittedName>
        <fullName evidence="1">Uncharacterized protein</fullName>
    </submittedName>
</protein>
<dbReference type="AlphaFoldDB" id="A0A6M7TG45"/>
<reference evidence="1 2" key="1">
    <citation type="submission" date="2018-09" db="EMBL/GenBank/DDBJ databases">
        <title>Mesorhizobium carmichaelinearum sp. nov. isolated from Carmichaelinea spp. root nodules in New Zealand.</title>
        <authorList>
            <person name="De Meyer S.E."/>
        </authorList>
    </citation>
    <scope>NUCLEOTIDE SEQUENCE [LARGE SCALE GENOMIC DNA]</scope>
    <source>
        <strain evidence="1 2">LMG 28313</strain>
    </source>
</reference>
<accession>A0A6M7TG45</accession>
<gene>
    <name evidence="1" type="ORF">D3242_15575</name>
</gene>
<evidence type="ECO:0000313" key="2">
    <source>
        <dbReference type="Proteomes" id="UP000275530"/>
    </source>
</evidence>
<keyword evidence="2" id="KW-1185">Reference proteome</keyword>
<organism evidence="1 2">
    <name type="scientific">Mesorhizobium jarvisii</name>
    <dbReference type="NCBI Taxonomy" id="1777867"/>
    <lineage>
        <taxon>Bacteria</taxon>
        <taxon>Pseudomonadati</taxon>
        <taxon>Pseudomonadota</taxon>
        <taxon>Alphaproteobacteria</taxon>
        <taxon>Hyphomicrobiales</taxon>
        <taxon>Phyllobacteriaceae</taxon>
        <taxon>Mesorhizobium</taxon>
    </lineage>
</organism>
<proteinExistence type="predicted"/>
<sequence length="160" mass="17587">MPEPKLDRCGHLRLVGVSSSLTRALRNEETRPSESIVGLELRMGNDRSIERHQTLTEMVVVIKGGLGAFPGDKPLRLLWLIEIGRAGQADVIAVFGLPHGASVYRMAIFVAAAIILQHRVFFAGIPIVGICVAGKEKPCQRDPSPWLFHVTPSLLRGRVY</sequence>
<name>A0A6M7TG45_9HYPH</name>
<evidence type="ECO:0000313" key="1">
    <source>
        <dbReference type="EMBL" id="RJT33937.1"/>
    </source>
</evidence>